<feature type="transmembrane region" description="Helical" evidence="6">
    <location>
        <begin position="58"/>
        <end position="78"/>
    </location>
</feature>
<evidence type="ECO:0000256" key="5">
    <source>
        <dbReference type="ARBA" id="ARBA00023136"/>
    </source>
</evidence>
<evidence type="ECO:0000313" key="9">
    <source>
        <dbReference type="Proteomes" id="UP000893823"/>
    </source>
</evidence>
<sequence length="416" mass="41533">MTELDMTTRTTTERARARARARAVLAVLFAGAFVMGSAEMLVVGMIDLIAADLGVSVPSAGALVTANALGLAIGGPLLTLATTRFDRRRVLLTATAVFVAANLLPAMVADYSLFVVVRVVIGAVQGLFIAAAMVTATTIVPRERTGRAMAVIISGFAMASALGLPLGTLLGQAVGWRGAFVAVVAAGIAVLVLAAALLPSVPTPRGSGAAGQARHAFAPRVLAVLAVSFLTFAAMLAAITYLVPFLTDVTDVSGPTVSVFLLVYGAATAIGSFGGGRFADANASRTLIVGAIGVTASLVLLLLVGSSPWLVGLAVFGVGLFGMGTGPSIQHRVVGLAGPGAPLASSLPASAVNAGIAFGAWAGGVAIDRGGVPSAVVAASVIAVAAVVAAWATRGLASRDEEPRDDEAQDNEGKVA</sequence>
<feature type="transmembrane region" description="Helical" evidence="6">
    <location>
        <begin position="374"/>
        <end position="392"/>
    </location>
</feature>
<evidence type="ECO:0000313" key="8">
    <source>
        <dbReference type="EMBL" id="MCP2366098.1"/>
    </source>
</evidence>
<dbReference type="SUPFAM" id="SSF103473">
    <property type="entry name" value="MFS general substrate transporter"/>
    <property type="match status" value="1"/>
</dbReference>
<dbReference type="InterPro" id="IPR050189">
    <property type="entry name" value="MFS_Efflux_Transporters"/>
</dbReference>
<gene>
    <name evidence="8" type="ORF">BCL57_000240</name>
</gene>
<keyword evidence="3 6" id="KW-0812">Transmembrane</keyword>
<keyword evidence="4 6" id="KW-1133">Transmembrane helix</keyword>
<protein>
    <submittedName>
        <fullName evidence="8">DHA1 family inner membrane transport protein</fullName>
    </submittedName>
</protein>
<keyword evidence="9" id="KW-1185">Reference proteome</keyword>
<proteinExistence type="predicted"/>
<feature type="transmembrane region" description="Helical" evidence="6">
    <location>
        <begin position="179"/>
        <end position="201"/>
    </location>
</feature>
<evidence type="ECO:0000256" key="3">
    <source>
        <dbReference type="ARBA" id="ARBA00022692"/>
    </source>
</evidence>
<feature type="transmembrane region" description="Helical" evidence="6">
    <location>
        <begin position="310"/>
        <end position="329"/>
    </location>
</feature>
<feature type="transmembrane region" description="Helical" evidence="6">
    <location>
        <begin position="286"/>
        <end position="304"/>
    </location>
</feature>
<dbReference type="InterPro" id="IPR020846">
    <property type="entry name" value="MFS_dom"/>
</dbReference>
<feature type="transmembrane region" description="Helical" evidence="6">
    <location>
        <begin position="221"/>
        <end position="243"/>
    </location>
</feature>
<name>A0ABT1KGT2_9MICO</name>
<accession>A0ABT1KGT2</accession>
<dbReference type="Pfam" id="PF07690">
    <property type="entry name" value="MFS_1"/>
    <property type="match status" value="1"/>
</dbReference>
<feature type="transmembrane region" description="Helical" evidence="6">
    <location>
        <begin position="341"/>
        <end position="362"/>
    </location>
</feature>
<dbReference type="PANTHER" id="PTHR43124:SF3">
    <property type="entry name" value="CHLORAMPHENICOL EFFLUX PUMP RV0191"/>
    <property type="match status" value="1"/>
</dbReference>
<feature type="transmembrane region" description="Helical" evidence="6">
    <location>
        <begin position="255"/>
        <end position="274"/>
    </location>
</feature>
<keyword evidence="5 6" id="KW-0472">Membrane</keyword>
<keyword evidence="2" id="KW-1003">Cell membrane</keyword>
<evidence type="ECO:0000259" key="7">
    <source>
        <dbReference type="PROSITE" id="PS50850"/>
    </source>
</evidence>
<feature type="domain" description="Major facilitator superfamily (MFS) profile" evidence="7">
    <location>
        <begin position="24"/>
        <end position="401"/>
    </location>
</feature>
<comment type="subcellular location">
    <subcellularLocation>
        <location evidence="1">Cell membrane</location>
        <topology evidence="1">Multi-pass membrane protein</topology>
    </subcellularLocation>
</comment>
<evidence type="ECO:0000256" key="2">
    <source>
        <dbReference type="ARBA" id="ARBA00022475"/>
    </source>
</evidence>
<dbReference type="InterPro" id="IPR036259">
    <property type="entry name" value="MFS_trans_sf"/>
</dbReference>
<dbReference type="RefSeq" id="WP_229724331.1">
    <property type="nucleotide sequence ID" value="NZ_BMDN01000001.1"/>
</dbReference>
<dbReference type="PANTHER" id="PTHR43124">
    <property type="entry name" value="PURINE EFFLUX PUMP PBUE"/>
    <property type="match status" value="1"/>
</dbReference>
<reference evidence="8" key="1">
    <citation type="submission" date="2022-06" db="EMBL/GenBank/DDBJ databases">
        <title>Genomic Encyclopedia of Type Strains, Phase III (KMG-III): the genomes of soil and plant-associated and newly described type strains.</title>
        <authorList>
            <person name="Whitman W."/>
        </authorList>
    </citation>
    <scope>NUCLEOTIDE SEQUENCE</scope>
    <source>
        <strain evidence="8">CPCC 202695</strain>
    </source>
</reference>
<dbReference type="Gene3D" id="1.20.1250.20">
    <property type="entry name" value="MFS general substrate transporter like domains"/>
    <property type="match status" value="2"/>
</dbReference>
<feature type="transmembrane region" description="Helical" evidence="6">
    <location>
        <begin position="115"/>
        <end position="136"/>
    </location>
</feature>
<organism evidence="8 9">
    <name type="scientific">Agromyces flavus</name>
    <dbReference type="NCBI Taxonomy" id="589382"/>
    <lineage>
        <taxon>Bacteria</taxon>
        <taxon>Bacillati</taxon>
        <taxon>Actinomycetota</taxon>
        <taxon>Actinomycetes</taxon>
        <taxon>Micrococcales</taxon>
        <taxon>Microbacteriaceae</taxon>
        <taxon>Agromyces</taxon>
    </lineage>
</organism>
<feature type="transmembrane region" description="Helical" evidence="6">
    <location>
        <begin position="90"/>
        <end position="109"/>
    </location>
</feature>
<dbReference type="Proteomes" id="UP000893823">
    <property type="component" value="Unassembled WGS sequence"/>
</dbReference>
<dbReference type="CDD" id="cd17324">
    <property type="entry name" value="MFS_NepI_like"/>
    <property type="match status" value="1"/>
</dbReference>
<feature type="transmembrane region" description="Helical" evidence="6">
    <location>
        <begin position="148"/>
        <end position="167"/>
    </location>
</feature>
<dbReference type="PROSITE" id="PS50850">
    <property type="entry name" value="MFS"/>
    <property type="match status" value="1"/>
</dbReference>
<evidence type="ECO:0000256" key="4">
    <source>
        <dbReference type="ARBA" id="ARBA00022989"/>
    </source>
</evidence>
<evidence type="ECO:0000256" key="6">
    <source>
        <dbReference type="SAM" id="Phobius"/>
    </source>
</evidence>
<evidence type="ECO:0000256" key="1">
    <source>
        <dbReference type="ARBA" id="ARBA00004651"/>
    </source>
</evidence>
<feature type="transmembrane region" description="Helical" evidence="6">
    <location>
        <begin position="21"/>
        <end position="46"/>
    </location>
</feature>
<dbReference type="EMBL" id="SODL02000001">
    <property type="protein sequence ID" value="MCP2366098.1"/>
    <property type="molecule type" value="Genomic_DNA"/>
</dbReference>
<dbReference type="InterPro" id="IPR011701">
    <property type="entry name" value="MFS"/>
</dbReference>
<comment type="caution">
    <text evidence="8">The sequence shown here is derived from an EMBL/GenBank/DDBJ whole genome shotgun (WGS) entry which is preliminary data.</text>
</comment>